<proteinExistence type="predicted"/>
<dbReference type="PANTHER" id="PTHR12697">
    <property type="entry name" value="PBS LYASE HEAT-LIKE PROTEIN"/>
    <property type="match status" value="1"/>
</dbReference>
<dbReference type="SMART" id="SM00567">
    <property type="entry name" value="EZ_HEAT"/>
    <property type="match status" value="5"/>
</dbReference>
<reference evidence="4" key="1">
    <citation type="submission" date="2019-02" db="EMBL/GenBank/DDBJ databases">
        <title>Draft genome sequence of Planktothrix agardhii NIES-905.</title>
        <authorList>
            <person name="Yamaguchi H."/>
            <person name="Suzuki S."/>
            <person name="Kawachi M."/>
        </authorList>
    </citation>
    <scope>NUCLEOTIDE SEQUENCE [LARGE SCALE GENOMIC DNA]</scope>
    <source>
        <strain evidence="4">CCAP 1459/11A</strain>
    </source>
</reference>
<dbReference type="InterPro" id="IPR011989">
    <property type="entry name" value="ARM-like"/>
</dbReference>
<accession>A0A4P5ZVA7</accession>
<dbReference type="PANTHER" id="PTHR12697:SF38">
    <property type="entry name" value="PBS LYASE HEAT DOMAIN PROTEIN REPEAT-CONTAINING PROTEIN"/>
    <property type="match status" value="1"/>
</dbReference>
<dbReference type="RefSeq" id="WP_141294197.1">
    <property type="nucleotide sequence ID" value="NZ_BJCD01000039.1"/>
</dbReference>
<dbReference type="AlphaFoldDB" id="A0A4P5ZVA7"/>
<evidence type="ECO:0000313" key="4">
    <source>
        <dbReference type="Proteomes" id="UP000299794"/>
    </source>
</evidence>
<dbReference type="InterPro" id="IPR004155">
    <property type="entry name" value="PBS_lyase_HEAT"/>
</dbReference>
<dbReference type="GO" id="GO:0030089">
    <property type="term" value="C:phycobilisome"/>
    <property type="evidence" value="ECO:0007669"/>
    <property type="project" value="UniProtKB-KW"/>
</dbReference>
<keyword evidence="2" id="KW-0605">Phycobilisome</keyword>
<dbReference type="Proteomes" id="UP000299794">
    <property type="component" value="Unassembled WGS sequence"/>
</dbReference>
<dbReference type="GO" id="GO:0016491">
    <property type="term" value="F:oxidoreductase activity"/>
    <property type="evidence" value="ECO:0007669"/>
    <property type="project" value="TreeGrafter"/>
</dbReference>
<dbReference type="InterPro" id="IPR016024">
    <property type="entry name" value="ARM-type_fold"/>
</dbReference>
<evidence type="ECO:0000256" key="1">
    <source>
        <dbReference type="ARBA" id="ARBA00022549"/>
    </source>
</evidence>
<comment type="caution">
    <text evidence="3">The sequence shown here is derived from an EMBL/GenBank/DDBJ whole genome shotgun (WGS) entry which is preliminary data.</text>
</comment>
<name>A0A4P5ZVA7_PLAAG</name>
<evidence type="ECO:0000313" key="3">
    <source>
        <dbReference type="EMBL" id="GDZ93965.1"/>
    </source>
</evidence>
<sequence>MSNSETLSGNDAVVLSPEETDILLARVNQQLAANGFDSSDLTLIKQMVECLGDTRGMVRLGFAEALGQVGKPAVPFLLTALANHPNPVVRRAAAKTLTLIADPEAVPVLIKALLEDEDTVVKGSAIGALAGTGAASVPPLLEILASPDSPESTKGHAAWALAFIGPAAKEILYREIHSDSPEVRMAVVGAIAKMAEEQPDTEATEILVQALEDVDSEVRCEAIAALGNISYVAAIPRLMELLQHQDGESRKGVAMALMKMGDEVKDQGAMELLNTALIQETDPTVQRAMQLAISHLRRD</sequence>
<protein>
    <submittedName>
        <fullName evidence="3">HEAT domain containing protein</fullName>
    </submittedName>
</protein>
<gene>
    <name evidence="3" type="ORF">PA905_19150</name>
</gene>
<dbReference type="Pfam" id="PF13646">
    <property type="entry name" value="HEAT_2"/>
    <property type="match status" value="2"/>
</dbReference>
<evidence type="ECO:0000256" key="2">
    <source>
        <dbReference type="ARBA" id="ARBA00022738"/>
    </source>
</evidence>
<dbReference type="SUPFAM" id="SSF48371">
    <property type="entry name" value="ARM repeat"/>
    <property type="match status" value="1"/>
</dbReference>
<keyword evidence="1" id="KW-0042">Antenna complex</keyword>
<organism evidence="3 4">
    <name type="scientific">Planktothrix agardhii CCAP 1459/11A</name>
    <dbReference type="NCBI Taxonomy" id="282420"/>
    <lineage>
        <taxon>Bacteria</taxon>
        <taxon>Bacillati</taxon>
        <taxon>Cyanobacteriota</taxon>
        <taxon>Cyanophyceae</taxon>
        <taxon>Oscillatoriophycideae</taxon>
        <taxon>Oscillatoriales</taxon>
        <taxon>Microcoleaceae</taxon>
        <taxon>Planktothrix</taxon>
    </lineage>
</organism>
<dbReference type="EMBL" id="BJCD01000039">
    <property type="protein sequence ID" value="GDZ93965.1"/>
    <property type="molecule type" value="Genomic_DNA"/>
</dbReference>
<dbReference type="Gene3D" id="1.25.10.10">
    <property type="entry name" value="Leucine-rich Repeat Variant"/>
    <property type="match status" value="2"/>
</dbReference>